<protein>
    <submittedName>
        <fullName evidence="1">Uncharacterized protein</fullName>
    </submittedName>
</protein>
<reference evidence="1" key="1">
    <citation type="submission" date="2024-04" db="EMBL/GenBank/DDBJ databases">
        <authorList>
            <consortium name="Molecular Ecology Group"/>
        </authorList>
    </citation>
    <scope>NUCLEOTIDE SEQUENCE</scope>
</reference>
<gene>
    <name evidence="1" type="ORF">LPLAT_LOCUS14219</name>
</gene>
<dbReference type="EMBL" id="OZ034832">
    <property type="protein sequence ID" value="CAL1689258.1"/>
    <property type="molecule type" value="Genomic_DNA"/>
</dbReference>
<name>A0AAV2P9Q7_9HYME</name>
<evidence type="ECO:0000313" key="1">
    <source>
        <dbReference type="EMBL" id="CAL1689258.1"/>
    </source>
</evidence>
<evidence type="ECO:0000313" key="2">
    <source>
        <dbReference type="Proteomes" id="UP001497644"/>
    </source>
</evidence>
<sequence length="70" mass="8111">MSSAFFPAFSFVLLRDLYFSGHGREIDMNAEEWRNRWSKGKLEEENEIDREIDKDTKVEANPMILAGKSG</sequence>
<organism evidence="1 2">
    <name type="scientific">Lasius platythorax</name>
    <dbReference type="NCBI Taxonomy" id="488582"/>
    <lineage>
        <taxon>Eukaryota</taxon>
        <taxon>Metazoa</taxon>
        <taxon>Ecdysozoa</taxon>
        <taxon>Arthropoda</taxon>
        <taxon>Hexapoda</taxon>
        <taxon>Insecta</taxon>
        <taxon>Pterygota</taxon>
        <taxon>Neoptera</taxon>
        <taxon>Endopterygota</taxon>
        <taxon>Hymenoptera</taxon>
        <taxon>Apocrita</taxon>
        <taxon>Aculeata</taxon>
        <taxon>Formicoidea</taxon>
        <taxon>Formicidae</taxon>
        <taxon>Formicinae</taxon>
        <taxon>Lasius</taxon>
        <taxon>Lasius</taxon>
    </lineage>
</organism>
<dbReference type="AlphaFoldDB" id="A0AAV2P9Q7"/>
<keyword evidence="2" id="KW-1185">Reference proteome</keyword>
<proteinExistence type="predicted"/>
<accession>A0AAV2P9Q7</accession>
<dbReference type="Proteomes" id="UP001497644">
    <property type="component" value="Chromosome 9"/>
</dbReference>